<protein>
    <submittedName>
        <fullName evidence="2">Arginine/serine-rich protein PNISR</fullName>
    </submittedName>
</protein>
<feature type="compositionally biased region" description="Basic and acidic residues" evidence="1">
    <location>
        <begin position="615"/>
        <end position="651"/>
    </location>
</feature>
<feature type="compositionally biased region" description="Basic and acidic residues" evidence="1">
    <location>
        <begin position="412"/>
        <end position="432"/>
    </location>
</feature>
<dbReference type="Proteomes" id="UP000092444">
    <property type="component" value="Unassembled WGS sequence"/>
</dbReference>
<feature type="compositionally biased region" description="Polar residues" evidence="1">
    <location>
        <begin position="503"/>
        <end position="519"/>
    </location>
</feature>
<feature type="compositionally biased region" description="Basic and acidic residues" evidence="1">
    <location>
        <begin position="471"/>
        <end position="486"/>
    </location>
</feature>
<dbReference type="InterPro" id="IPR031937">
    <property type="entry name" value="PNISR"/>
</dbReference>
<dbReference type="EMBL" id="CCAG010002244">
    <property type="status" value="NOT_ANNOTATED_CDS"/>
    <property type="molecule type" value="Genomic_DNA"/>
</dbReference>
<evidence type="ECO:0000256" key="1">
    <source>
        <dbReference type="SAM" id="MobiDB-lite"/>
    </source>
</evidence>
<dbReference type="AlphaFoldDB" id="A0A1B0GCX4"/>
<feature type="region of interest" description="Disordered" evidence="1">
    <location>
        <begin position="335"/>
        <end position="370"/>
    </location>
</feature>
<feature type="region of interest" description="Disordered" evidence="1">
    <location>
        <begin position="548"/>
        <end position="701"/>
    </location>
</feature>
<dbReference type="Pfam" id="PF15996">
    <property type="entry name" value="PNISR"/>
    <property type="match status" value="2"/>
</dbReference>
<sequence length="701" mass="78348">MFPNNSPNGGVSNMNQFAAFQFATQMAASDGGSTSQTIDWAQLAQQWIQMRDSNINQASEDITTIAKKNSGNAVVAAGYEEKGEADMDMEDDDQNDAKSSIAICDLVRASSSQSHSETSTSPHNLIQNPNLGQPWYMQQCSVANLGPSGSQIGTGTTTQPPWNIWQTTTPTTPTISNPVLPIKATKPSTSHIPSLLEITVPSHSEIKAMPDTPNEPESSLDAAKRKILPAWLREGLEKMEREKQKQLERQQKHKELSLDNKELNKDITVNPLKTKISMIVVRRTLTELLLEVTNNEISQVAHDTLKAYKSKASSAQVIGKSALASITGKLGLAAYGDSSSDENSDTDDQEINAHKSTENSESDYNSEEEIKNEIRSKKLQFAKISDDIEERVAMAATREEEKVRYYTGLEEQNARHRSEHTEDYEDNRERKVSSSSGSVAKDGKNYEREFGETTESKLHHSNGKRHRERSARKERTTRFSDNKDNKAVSLTAATCSYITQLQTNSQPKLPALSANSMTADPNGLIPNAASVSNLLSTAGNILEEAAKLKYEHKSARKRQRREYEKEKRVSSRSASSSSKSSSSSSDSSKHSKYSSSSTIKRKSHKHSKSISSKSTTHDNKERRRDDRRSHSSSHSRRERDSSGRHRYNDSVRRRRRHHSSDSDDEYRRSSHSHSHSHSSSKRDRSRSRSKSFYSSSSKNRH</sequence>
<dbReference type="EMBL" id="CCAG010002243">
    <property type="status" value="NOT_ANNOTATED_CDS"/>
    <property type="molecule type" value="Genomic_DNA"/>
</dbReference>
<feature type="compositionally biased region" description="Low complexity" evidence="1">
    <location>
        <begin position="690"/>
        <end position="701"/>
    </location>
</feature>
<evidence type="ECO:0000313" key="2">
    <source>
        <dbReference type="EnsemblMetazoa" id="GMOY011149-PA"/>
    </source>
</evidence>
<dbReference type="EnsemblMetazoa" id="GMOY011149-RA">
    <property type="protein sequence ID" value="GMOY011149-PA"/>
    <property type="gene ID" value="GMOY011149"/>
</dbReference>
<evidence type="ECO:0000313" key="3">
    <source>
        <dbReference type="Proteomes" id="UP000092444"/>
    </source>
</evidence>
<feature type="compositionally biased region" description="Basic residues" evidence="1">
    <location>
        <begin position="459"/>
        <end position="470"/>
    </location>
</feature>
<name>A0A1B0GCX4_GLOMM</name>
<feature type="region of interest" description="Disordered" evidence="1">
    <location>
        <begin position="407"/>
        <end position="486"/>
    </location>
</feature>
<feature type="compositionally biased region" description="Basic residues" evidence="1">
    <location>
        <begin position="599"/>
        <end position="608"/>
    </location>
</feature>
<dbReference type="STRING" id="37546.A0A1B0GCX4"/>
<proteinExistence type="predicted"/>
<feature type="compositionally biased region" description="Basic and acidic residues" evidence="1">
    <location>
        <begin position="659"/>
        <end position="668"/>
    </location>
</feature>
<feature type="compositionally biased region" description="Low complexity" evidence="1">
    <location>
        <begin position="571"/>
        <end position="586"/>
    </location>
</feature>
<feature type="compositionally biased region" description="Basic and acidic residues" evidence="1">
    <location>
        <begin position="441"/>
        <end position="458"/>
    </location>
</feature>
<feature type="compositionally biased region" description="Basic residues" evidence="1">
    <location>
        <begin position="669"/>
        <end position="689"/>
    </location>
</feature>
<dbReference type="PANTHER" id="PTHR31518">
    <property type="entry name" value="ARGININE/SERINE-RICH PROTEIN PNISR"/>
    <property type="match status" value="1"/>
</dbReference>
<feature type="region of interest" description="Disordered" evidence="1">
    <location>
        <begin position="503"/>
        <end position="527"/>
    </location>
</feature>
<organism evidence="2 3">
    <name type="scientific">Glossina morsitans morsitans</name>
    <name type="common">Savannah tsetse fly</name>
    <dbReference type="NCBI Taxonomy" id="37546"/>
    <lineage>
        <taxon>Eukaryota</taxon>
        <taxon>Metazoa</taxon>
        <taxon>Ecdysozoa</taxon>
        <taxon>Arthropoda</taxon>
        <taxon>Hexapoda</taxon>
        <taxon>Insecta</taxon>
        <taxon>Pterygota</taxon>
        <taxon>Neoptera</taxon>
        <taxon>Endopterygota</taxon>
        <taxon>Diptera</taxon>
        <taxon>Brachycera</taxon>
        <taxon>Muscomorpha</taxon>
        <taxon>Hippoboscoidea</taxon>
        <taxon>Glossinidae</taxon>
        <taxon>Glossina</taxon>
    </lineage>
</organism>
<accession>A0A1B0GCX4</accession>
<keyword evidence="3" id="KW-1185">Reference proteome</keyword>
<feature type="compositionally biased region" description="Acidic residues" evidence="1">
    <location>
        <begin position="339"/>
        <end position="350"/>
    </location>
</feature>
<reference evidence="2" key="1">
    <citation type="submission" date="2020-05" db="UniProtKB">
        <authorList>
            <consortium name="EnsemblMetazoa"/>
        </authorList>
    </citation>
    <scope>IDENTIFICATION</scope>
    <source>
        <strain evidence="2">Yale</strain>
    </source>
</reference>